<evidence type="ECO:0000313" key="3">
    <source>
        <dbReference type="Proteomes" id="UP000054805"/>
    </source>
</evidence>
<feature type="non-terminal residue" evidence="2">
    <location>
        <position position="1"/>
    </location>
</feature>
<reference evidence="2 3" key="1">
    <citation type="submission" date="2015-01" db="EMBL/GenBank/DDBJ databases">
        <title>Evolution of Trichinella species and genotypes.</title>
        <authorList>
            <person name="Korhonen P.K."/>
            <person name="Edoardo P."/>
            <person name="Giuseppe L.R."/>
            <person name="Gasser R.B."/>
        </authorList>
    </citation>
    <scope>NUCLEOTIDE SEQUENCE [LARGE SCALE GENOMIC DNA]</scope>
    <source>
        <strain evidence="2">ISS588</strain>
    </source>
</reference>
<feature type="compositionally biased region" description="Polar residues" evidence="1">
    <location>
        <begin position="38"/>
        <end position="52"/>
    </location>
</feature>
<proteinExistence type="predicted"/>
<sequence>LIVGFRNGSGATRLRSDCGVKLIPRLSYEKGYSPLRSQASDSVANQSRTISINEKFRPENQSQRSMLFRHKFAMRSDPMKTRLSGNQ</sequence>
<comment type="caution">
    <text evidence="2">The sequence shown here is derived from an EMBL/GenBank/DDBJ whole genome shotgun (WGS) entry which is preliminary data.</text>
</comment>
<protein>
    <submittedName>
        <fullName evidence="2">Uncharacterized protein</fullName>
    </submittedName>
</protein>
<keyword evidence="3" id="KW-1185">Reference proteome</keyword>
<feature type="region of interest" description="Disordered" evidence="1">
    <location>
        <begin position="38"/>
        <end position="63"/>
    </location>
</feature>
<feature type="non-terminal residue" evidence="2">
    <location>
        <position position="87"/>
    </location>
</feature>
<evidence type="ECO:0000256" key="1">
    <source>
        <dbReference type="SAM" id="MobiDB-lite"/>
    </source>
</evidence>
<gene>
    <name evidence="2" type="ORF">T4B_8764</name>
</gene>
<accession>A0A0V1HIR7</accession>
<dbReference type="AlphaFoldDB" id="A0A0V1HIR7"/>
<dbReference type="EMBL" id="JYDS01000363">
    <property type="protein sequence ID" value="KRZ10622.1"/>
    <property type="molecule type" value="Genomic_DNA"/>
</dbReference>
<name>A0A0V1HIR7_TRIPS</name>
<evidence type="ECO:0000313" key="2">
    <source>
        <dbReference type="EMBL" id="KRZ10622.1"/>
    </source>
</evidence>
<organism evidence="2 3">
    <name type="scientific">Trichinella pseudospiralis</name>
    <name type="common">Parasitic roundworm</name>
    <dbReference type="NCBI Taxonomy" id="6337"/>
    <lineage>
        <taxon>Eukaryota</taxon>
        <taxon>Metazoa</taxon>
        <taxon>Ecdysozoa</taxon>
        <taxon>Nematoda</taxon>
        <taxon>Enoplea</taxon>
        <taxon>Dorylaimia</taxon>
        <taxon>Trichinellida</taxon>
        <taxon>Trichinellidae</taxon>
        <taxon>Trichinella</taxon>
    </lineage>
</organism>
<dbReference type="Proteomes" id="UP000054805">
    <property type="component" value="Unassembled WGS sequence"/>
</dbReference>